<reference evidence="2" key="1">
    <citation type="journal article" date="2020" name="Stud. Mycol.">
        <title>101 Dothideomycetes genomes: a test case for predicting lifestyles and emergence of pathogens.</title>
        <authorList>
            <person name="Haridas S."/>
            <person name="Albert R."/>
            <person name="Binder M."/>
            <person name="Bloem J."/>
            <person name="Labutti K."/>
            <person name="Salamov A."/>
            <person name="Andreopoulos B."/>
            <person name="Baker S."/>
            <person name="Barry K."/>
            <person name="Bills G."/>
            <person name="Bluhm B."/>
            <person name="Cannon C."/>
            <person name="Castanera R."/>
            <person name="Culley D."/>
            <person name="Daum C."/>
            <person name="Ezra D."/>
            <person name="Gonzalez J."/>
            <person name="Henrissat B."/>
            <person name="Kuo A."/>
            <person name="Liang C."/>
            <person name="Lipzen A."/>
            <person name="Lutzoni F."/>
            <person name="Magnuson J."/>
            <person name="Mondo S."/>
            <person name="Nolan M."/>
            <person name="Ohm R."/>
            <person name="Pangilinan J."/>
            <person name="Park H.-J."/>
            <person name="Ramirez L."/>
            <person name="Alfaro M."/>
            <person name="Sun H."/>
            <person name="Tritt A."/>
            <person name="Yoshinaga Y."/>
            <person name="Zwiers L.-H."/>
            <person name="Turgeon B."/>
            <person name="Goodwin S."/>
            <person name="Spatafora J."/>
            <person name="Crous P."/>
            <person name="Grigoriev I."/>
        </authorList>
    </citation>
    <scope>NUCLEOTIDE SEQUENCE</scope>
    <source>
        <strain evidence="2">CBS 119687</strain>
    </source>
</reference>
<keyword evidence="1" id="KW-0472">Membrane</keyword>
<evidence type="ECO:0000313" key="2">
    <source>
        <dbReference type="EMBL" id="KAF2127621.1"/>
    </source>
</evidence>
<dbReference type="EMBL" id="ML977510">
    <property type="protein sequence ID" value="KAF2127621.1"/>
    <property type="molecule type" value="Genomic_DNA"/>
</dbReference>
<name>A0A6A6AAB3_9PLEO</name>
<feature type="transmembrane region" description="Helical" evidence="1">
    <location>
        <begin position="68"/>
        <end position="86"/>
    </location>
</feature>
<dbReference type="GeneID" id="54412455"/>
<dbReference type="Proteomes" id="UP000799771">
    <property type="component" value="Unassembled WGS sequence"/>
</dbReference>
<organism evidence="2 3">
    <name type="scientific">Dothidotthia symphoricarpi CBS 119687</name>
    <dbReference type="NCBI Taxonomy" id="1392245"/>
    <lineage>
        <taxon>Eukaryota</taxon>
        <taxon>Fungi</taxon>
        <taxon>Dikarya</taxon>
        <taxon>Ascomycota</taxon>
        <taxon>Pezizomycotina</taxon>
        <taxon>Dothideomycetes</taxon>
        <taxon>Pleosporomycetidae</taxon>
        <taxon>Pleosporales</taxon>
        <taxon>Dothidotthiaceae</taxon>
        <taxon>Dothidotthia</taxon>
    </lineage>
</organism>
<evidence type="ECO:0000313" key="3">
    <source>
        <dbReference type="Proteomes" id="UP000799771"/>
    </source>
</evidence>
<protein>
    <submittedName>
        <fullName evidence="2">Uncharacterized protein</fullName>
    </submittedName>
</protein>
<proteinExistence type="predicted"/>
<keyword evidence="1" id="KW-1133">Transmembrane helix</keyword>
<sequence>MSTVERTCAARRDQGKGMRETIPHINRTSVLVTCLLPYNDSNRFLSSSSFFVTNPSQTFILHSSKMKFSLFAPVLLAALVASAPVATPHTLEQRDANPQVCKWGPYGFKPGCRPDPANGL</sequence>
<gene>
    <name evidence="2" type="ORF">P153DRAFT_405810</name>
</gene>
<keyword evidence="1" id="KW-0812">Transmembrane</keyword>
<evidence type="ECO:0000256" key="1">
    <source>
        <dbReference type="SAM" id="Phobius"/>
    </source>
</evidence>
<accession>A0A6A6AAB3</accession>
<dbReference type="AlphaFoldDB" id="A0A6A6AAB3"/>
<dbReference type="RefSeq" id="XP_033522010.1">
    <property type="nucleotide sequence ID" value="XM_033672023.1"/>
</dbReference>
<keyword evidence="3" id="KW-1185">Reference proteome</keyword>